<reference evidence="2 3" key="1">
    <citation type="submission" date="2020-07" db="EMBL/GenBank/DDBJ databases">
        <title>Sequencing the genomes of 1000 actinobacteria strains.</title>
        <authorList>
            <person name="Klenk H.-P."/>
        </authorList>
    </citation>
    <scope>NUCLEOTIDE SEQUENCE [LARGE SCALE GENOMIC DNA]</scope>
    <source>
        <strain evidence="2 3">DSM 21350</strain>
    </source>
</reference>
<dbReference type="GO" id="GO:0044877">
    <property type="term" value="F:protein-containing complex binding"/>
    <property type="evidence" value="ECO:0007669"/>
    <property type="project" value="TreeGrafter"/>
</dbReference>
<dbReference type="Pfam" id="PF13460">
    <property type="entry name" value="NAD_binding_10"/>
    <property type="match status" value="1"/>
</dbReference>
<dbReference type="Proteomes" id="UP000535511">
    <property type="component" value="Unassembled WGS sequence"/>
</dbReference>
<name>A0A7Y9E2U4_9ACTN</name>
<evidence type="ECO:0000259" key="1">
    <source>
        <dbReference type="Pfam" id="PF13460"/>
    </source>
</evidence>
<feature type="domain" description="NAD(P)-binding" evidence="1">
    <location>
        <begin position="14"/>
        <end position="141"/>
    </location>
</feature>
<dbReference type="RefSeq" id="WP_179662134.1">
    <property type="nucleotide sequence ID" value="NZ_JACCBG010000001.1"/>
</dbReference>
<dbReference type="PANTHER" id="PTHR12126:SF16">
    <property type="entry name" value="MIOREX COMPLEX COMPONENT 2"/>
    <property type="match status" value="1"/>
</dbReference>
<dbReference type="PANTHER" id="PTHR12126">
    <property type="entry name" value="NADH-UBIQUINONE OXIDOREDUCTASE 39 KDA SUBUNIT-RELATED"/>
    <property type="match status" value="1"/>
</dbReference>
<dbReference type="SUPFAM" id="SSF51735">
    <property type="entry name" value="NAD(P)-binding Rossmann-fold domains"/>
    <property type="match status" value="1"/>
</dbReference>
<proteinExistence type="predicted"/>
<organism evidence="2 3">
    <name type="scientific">Nocardioides panaciterrulae</name>
    <dbReference type="NCBI Taxonomy" id="661492"/>
    <lineage>
        <taxon>Bacteria</taxon>
        <taxon>Bacillati</taxon>
        <taxon>Actinomycetota</taxon>
        <taxon>Actinomycetes</taxon>
        <taxon>Propionibacteriales</taxon>
        <taxon>Nocardioidaceae</taxon>
        <taxon>Nocardioides</taxon>
    </lineage>
</organism>
<sequence>MAPAGSTKRLAVAGATGLIGSQVVRLASAAGHEVVPLSRSTGVDLTDPDAVGDRLVGVDAVVDVTRSPSMVEEEAVDFFTTVATTLATAARSAGVPRTVVLSIVGVEQSQDFGWYVATLAHERVTREHAPGARVLRATQFHEFPGQVLDRARHGRRAQVMAMPTQPVASVEVARLLVEMATGPEQGDLELAGPRQEDLVDLVRRWVALRGDDVEVEPVPAPASIAGGSVLPGPGALVRGIDWETWARAAVAPAEPGSP</sequence>
<dbReference type="InterPro" id="IPR016040">
    <property type="entry name" value="NAD(P)-bd_dom"/>
</dbReference>
<keyword evidence="3" id="KW-1185">Reference proteome</keyword>
<dbReference type="InterPro" id="IPR036291">
    <property type="entry name" value="NAD(P)-bd_dom_sf"/>
</dbReference>
<protein>
    <submittedName>
        <fullName evidence="2">Uncharacterized protein YbjT (DUF2867 family)</fullName>
    </submittedName>
</protein>
<gene>
    <name evidence="2" type="ORF">BJZ21_000296</name>
</gene>
<accession>A0A7Y9E2U4</accession>
<dbReference type="AlphaFoldDB" id="A0A7Y9E2U4"/>
<dbReference type="Gene3D" id="3.40.50.720">
    <property type="entry name" value="NAD(P)-binding Rossmann-like Domain"/>
    <property type="match status" value="1"/>
</dbReference>
<evidence type="ECO:0000313" key="2">
    <source>
        <dbReference type="EMBL" id="NYD40213.1"/>
    </source>
</evidence>
<evidence type="ECO:0000313" key="3">
    <source>
        <dbReference type="Proteomes" id="UP000535511"/>
    </source>
</evidence>
<comment type="caution">
    <text evidence="2">The sequence shown here is derived from an EMBL/GenBank/DDBJ whole genome shotgun (WGS) entry which is preliminary data.</text>
</comment>
<dbReference type="EMBL" id="JACCBG010000001">
    <property type="protein sequence ID" value="NYD40213.1"/>
    <property type="molecule type" value="Genomic_DNA"/>
</dbReference>
<dbReference type="InterPro" id="IPR051207">
    <property type="entry name" value="ComplexI_NDUFA9_subunit"/>
</dbReference>